<dbReference type="InterPro" id="IPR005804">
    <property type="entry name" value="FA_desaturase_dom"/>
</dbReference>
<keyword evidence="4" id="KW-0812">Transmembrane</keyword>
<feature type="transmembrane region" description="Helical" evidence="4">
    <location>
        <begin position="202"/>
        <end position="221"/>
    </location>
</feature>
<feature type="domain" description="Fatty acid desaturase" evidence="5">
    <location>
        <begin position="69"/>
        <end position="318"/>
    </location>
</feature>
<comment type="similarity">
    <text evidence="2">Belongs to the fatty acid desaturase type 2 family.</text>
</comment>
<dbReference type="Proteomes" id="UP000658514">
    <property type="component" value="Unassembled WGS sequence"/>
</dbReference>
<evidence type="ECO:0000259" key="5">
    <source>
        <dbReference type="Pfam" id="PF00487"/>
    </source>
</evidence>
<keyword evidence="4" id="KW-1133">Transmembrane helix</keyword>
<feature type="transmembrane region" description="Helical" evidence="4">
    <location>
        <begin position="47"/>
        <end position="64"/>
    </location>
</feature>
<dbReference type="InterPro" id="IPR012171">
    <property type="entry name" value="Fatty_acid_desaturase"/>
</dbReference>
<evidence type="ECO:0000256" key="3">
    <source>
        <dbReference type="ARBA" id="ARBA00023004"/>
    </source>
</evidence>
<gene>
    <name evidence="6" type="ORF">H6G24_25205</name>
</gene>
<comment type="caution">
    <text evidence="6">The sequence shown here is derived from an EMBL/GenBank/DDBJ whole genome shotgun (WGS) entry which is preliminary data.</text>
</comment>
<comment type="cofactor">
    <cofactor evidence="1">
        <name>Fe(2+)</name>
        <dbReference type="ChEBI" id="CHEBI:29033"/>
    </cofactor>
</comment>
<evidence type="ECO:0000256" key="2">
    <source>
        <dbReference type="ARBA" id="ARBA00008749"/>
    </source>
</evidence>
<dbReference type="Pfam" id="PF00487">
    <property type="entry name" value="FA_desaturase"/>
    <property type="match status" value="1"/>
</dbReference>
<dbReference type="EMBL" id="JACJQH010000046">
    <property type="protein sequence ID" value="MBD2198741.1"/>
    <property type="molecule type" value="Genomic_DNA"/>
</dbReference>
<protein>
    <submittedName>
        <fullName evidence="6">Fatty acid desaturase</fullName>
    </submittedName>
</protein>
<dbReference type="PANTHER" id="PTHR32100">
    <property type="entry name" value="OMEGA-6 FATTY ACID DESATURASE, CHLOROPLASTIC"/>
    <property type="match status" value="1"/>
</dbReference>
<evidence type="ECO:0000313" key="7">
    <source>
        <dbReference type="Proteomes" id="UP000658514"/>
    </source>
</evidence>
<name>A0ABR8AFC0_9CYAN</name>
<feature type="transmembrane region" description="Helical" evidence="4">
    <location>
        <begin position="70"/>
        <end position="91"/>
    </location>
</feature>
<reference evidence="6 7" key="1">
    <citation type="journal article" date="2020" name="ISME J.">
        <title>Comparative genomics reveals insights into cyanobacterial evolution and habitat adaptation.</title>
        <authorList>
            <person name="Chen M.Y."/>
            <person name="Teng W.K."/>
            <person name="Zhao L."/>
            <person name="Hu C.X."/>
            <person name="Zhou Y.K."/>
            <person name="Han B.P."/>
            <person name="Song L.R."/>
            <person name="Shu W.S."/>
        </authorList>
    </citation>
    <scope>NUCLEOTIDE SEQUENCE [LARGE SCALE GENOMIC DNA]</scope>
    <source>
        <strain evidence="6 7">FACHB-288</strain>
    </source>
</reference>
<proteinExistence type="inferred from homology"/>
<sequence length="366" mass="42821">MPANNPQLIPVSSSQSSANLPKLPFTLQELKAAIPPECFQPDLGKSLYYFFRDILIIGLLYAVANYLDSWFFWPIFWLMQGTMFWALFVVGHDCGHQSFSKKKWLNDLIGHLAHTPILVPYHGWRISHRTHHLNTGNIDNDESWYPVSESQYKEMPWEQKIGRYYVFFLAYPVYLFKRSPNKEGSHFLPGSPLFKPSEKWDVITSTVLWTCMVALLGFLTYQWGWMWLLKNYAVPYIVFIIWLDVVTFLHHTEPDIPWYRGEDWTFLKGAISSIDRNYGFINHIHHDIGTHVAHHIFLNIPHYNLLKATAAIKPVMGEFFRESHEPIWKSLWRSCISCHFVPDSGGKVYYTSHSKRYKSSSIDNIV</sequence>
<evidence type="ECO:0000256" key="1">
    <source>
        <dbReference type="ARBA" id="ARBA00001954"/>
    </source>
</evidence>
<evidence type="ECO:0000313" key="6">
    <source>
        <dbReference type="EMBL" id="MBD2198741.1"/>
    </source>
</evidence>
<dbReference type="CDD" id="cd03507">
    <property type="entry name" value="Delta12-FADS-like"/>
    <property type="match status" value="1"/>
</dbReference>
<organism evidence="6 7">
    <name type="scientific">Calothrix parietina FACHB-288</name>
    <dbReference type="NCBI Taxonomy" id="2692896"/>
    <lineage>
        <taxon>Bacteria</taxon>
        <taxon>Bacillati</taxon>
        <taxon>Cyanobacteriota</taxon>
        <taxon>Cyanophyceae</taxon>
        <taxon>Nostocales</taxon>
        <taxon>Calotrichaceae</taxon>
        <taxon>Calothrix</taxon>
    </lineage>
</organism>
<keyword evidence="7" id="KW-1185">Reference proteome</keyword>
<keyword evidence="4" id="KW-0472">Membrane</keyword>
<accession>A0ABR8AFC0</accession>
<evidence type="ECO:0000256" key="4">
    <source>
        <dbReference type="SAM" id="Phobius"/>
    </source>
</evidence>
<feature type="transmembrane region" description="Helical" evidence="4">
    <location>
        <begin position="233"/>
        <end position="250"/>
    </location>
</feature>
<keyword evidence="3" id="KW-0408">Iron</keyword>